<sequence length="109" mass="11985">MKCGREAKISGDEGELMRPRVLEVCGVCICGDASIATPSRDWTVRFWSLDPSEERKYWSSRILFGHSSFVGPLAWIPPNEEYPEGGIGSGGMEILVSFGTIASQWQCIG</sequence>
<proteinExistence type="predicted"/>
<gene>
    <name evidence="1" type="ORF">GH714_041909</name>
</gene>
<comment type="caution">
    <text evidence="1">The sequence shown here is derived from an EMBL/GenBank/DDBJ whole genome shotgun (WGS) entry which is preliminary data.</text>
</comment>
<evidence type="ECO:0000313" key="1">
    <source>
        <dbReference type="EMBL" id="KAF2316568.1"/>
    </source>
</evidence>
<keyword evidence="2" id="KW-1185">Reference proteome</keyword>
<protein>
    <submittedName>
        <fullName evidence="1">Uncharacterized protein</fullName>
    </submittedName>
</protein>
<organism evidence="1 2">
    <name type="scientific">Hevea brasiliensis</name>
    <name type="common">Para rubber tree</name>
    <name type="synonym">Siphonia brasiliensis</name>
    <dbReference type="NCBI Taxonomy" id="3981"/>
    <lineage>
        <taxon>Eukaryota</taxon>
        <taxon>Viridiplantae</taxon>
        <taxon>Streptophyta</taxon>
        <taxon>Embryophyta</taxon>
        <taxon>Tracheophyta</taxon>
        <taxon>Spermatophyta</taxon>
        <taxon>Magnoliopsida</taxon>
        <taxon>eudicotyledons</taxon>
        <taxon>Gunneridae</taxon>
        <taxon>Pentapetalae</taxon>
        <taxon>rosids</taxon>
        <taxon>fabids</taxon>
        <taxon>Malpighiales</taxon>
        <taxon>Euphorbiaceae</taxon>
        <taxon>Crotonoideae</taxon>
        <taxon>Micrandreae</taxon>
        <taxon>Hevea</taxon>
    </lineage>
</organism>
<dbReference type="SUPFAM" id="SSF50978">
    <property type="entry name" value="WD40 repeat-like"/>
    <property type="match status" value="1"/>
</dbReference>
<dbReference type="EMBL" id="JAAGAX010000005">
    <property type="protein sequence ID" value="KAF2316568.1"/>
    <property type="molecule type" value="Genomic_DNA"/>
</dbReference>
<evidence type="ECO:0000313" key="2">
    <source>
        <dbReference type="Proteomes" id="UP000467840"/>
    </source>
</evidence>
<dbReference type="Proteomes" id="UP000467840">
    <property type="component" value="Chromosome 15"/>
</dbReference>
<dbReference type="InterPro" id="IPR036322">
    <property type="entry name" value="WD40_repeat_dom_sf"/>
</dbReference>
<dbReference type="AlphaFoldDB" id="A0A6A6MVZ8"/>
<accession>A0A6A6MVZ8</accession>
<name>A0A6A6MVZ8_HEVBR</name>
<reference evidence="1 2" key="1">
    <citation type="journal article" date="2020" name="Mol. Plant">
        <title>The Chromosome-Based Rubber Tree Genome Provides New Insights into Spurge Genome Evolution and Rubber Biosynthesis.</title>
        <authorList>
            <person name="Liu J."/>
            <person name="Shi C."/>
            <person name="Shi C.C."/>
            <person name="Li W."/>
            <person name="Zhang Q.J."/>
            <person name="Zhang Y."/>
            <person name="Li K."/>
            <person name="Lu H.F."/>
            <person name="Shi C."/>
            <person name="Zhu S.T."/>
            <person name="Xiao Z.Y."/>
            <person name="Nan H."/>
            <person name="Yue Y."/>
            <person name="Zhu X.G."/>
            <person name="Wu Y."/>
            <person name="Hong X.N."/>
            <person name="Fan G.Y."/>
            <person name="Tong Y."/>
            <person name="Zhang D."/>
            <person name="Mao C.L."/>
            <person name="Liu Y.L."/>
            <person name="Hao S.J."/>
            <person name="Liu W.Q."/>
            <person name="Lv M.Q."/>
            <person name="Zhang H.B."/>
            <person name="Liu Y."/>
            <person name="Hu-Tang G.R."/>
            <person name="Wang J.P."/>
            <person name="Wang J.H."/>
            <person name="Sun Y.H."/>
            <person name="Ni S.B."/>
            <person name="Chen W.B."/>
            <person name="Zhang X.C."/>
            <person name="Jiao Y.N."/>
            <person name="Eichler E.E."/>
            <person name="Li G.H."/>
            <person name="Liu X."/>
            <person name="Gao L.Z."/>
        </authorList>
    </citation>
    <scope>NUCLEOTIDE SEQUENCE [LARGE SCALE GENOMIC DNA]</scope>
    <source>
        <strain evidence="2">cv. GT1</strain>
        <tissue evidence="1">Leaf</tissue>
    </source>
</reference>